<evidence type="ECO:0000256" key="2">
    <source>
        <dbReference type="ARBA" id="ARBA00022448"/>
    </source>
</evidence>
<evidence type="ECO:0000256" key="1">
    <source>
        <dbReference type="ARBA" id="ARBA00004141"/>
    </source>
</evidence>
<evidence type="ECO:0000256" key="8">
    <source>
        <dbReference type="ARBA" id="ARBA00023136"/>
    </source>
</evidence>
<keyword evidence="6" id="KW-0915">Sodium</keyword>
<keyword evidence="5 11" id="KW-1133">Transmembrane helix</keyword>
<dbReference type="GO" id="GO:1902600">
    <property type="term" value="P:proton transmembrane transport"/>
    <property type="evidence" value="ECO:0007669"/>
    <property type="project" value="InterPro"/>
</dbReference>
<proteinExistence type="predicted"/>
<feature type="transmembrane region" description="Helical" evidence="11">
    <location>
        <begin position="6"/>
        <end position="23"/>
    </location>
</feature>
<feature type="transmembrane region" description="Helical" evidence="11">
    <location>
        <begin position="32"/>
        <end position="50"/>
    </location>
</feature>
<dbReference type="Gene3D" id="1.20.1530.20">
    <property type="match status" value="1"/>
</dbReference>
<protein>
    <submittedName>
        <fullName evidence="13">Na(+)/H(+)-K(+) antiporter GerN</fullName>
    </submittedName>
</protein>
<organism evidence="13">
    <name type="scientific">bioreactor metagenome</name>
    <dbReference type="NCBI Taxonomy" id="1076179"/>
    <lineage>
        <taxon>unclassified sequences</taxon>
        <taxon>metagenomes</taxon>
        <taxon>ecological metagenomes</taxon>
    </lineage>
</organism>
<evidence type="ECO:0000256" key="4">
    <source>
        <dbReference type="ARBA" id="ARBA00022692"/>
    </source>
</evidence>
<evidence type="ECO:0000256" key="6">
    <source>
        <dbReference type="ARBA" id="ARBA00023053"/>
    </source>
</evidence>
<evidence type="ECO:0000256" key="7">
    <source>
        <dbReference type="ARBA" id="ARBA00023065"/>
    </source>
</evidence>
<feature type="transmembrane region" description="Helical" evidence="11">
    <location>
        <begin position="294"/>
        <end position="317"/>
    </location>
</feature>
<dbReference type="GO" id="GO:0016020">
    <property type="term" value="C:membrane"/>
    <property type="evidence" value="ECO:0007669"/>
    <property type="project" value="UniProtKB-SubCell"/>
</dbReference>
<feature type="transmembrane region" description="Helical" evidence="11">
    <location>
        <begin position="357"/>
        <end position="377"/>
    </location>
</feature>
<evidence type="ECO:0000256" key="11">
    <source>
        <dbReference type="SAM" id="Phobius"/>
    </source>
</evidence>
<sequence length="461" mass="49072">MESYQYVFDVAIIILVTKVFGIMSKRVDLPEVVGSLIAGLLLGPSVFNLVQPSDFLSMLSELGVIVLMFSAGLQTDIGELKKSGKAAFFIALVGVLVPLAGGYALAAAFNNGGDLLKNLFVGTVFTATSVSISVETLKELGKLSTRSGNAILGAALIDDVLGLILLTLITSASTGGVSLWMVLAKIAAFFAVTAGMGYFLHKGIQKWMTSARWNRKRFAVVSVAFCFFYAYVAETVFGVADIIGAFCAGLIISNTARAIYVQSQCETLSYMFLSPIFFASVGLKVVLSSMDARVVMLSVGFVLLAIITKVVGCGLGAKLFHYTNAESLRIGVGMISRGEVALIVTNKGIANGMIDSVFLAPIVLMVVASTIVTPILLRAVYPKNPQKDYSDIVHSDLVENFQEARQFDQAAQSMLEMNNQLHGNDPQGLRRKPRGGATPSGDKANTAAGQKNCPKKSSNKA</sequence>
<dbReference type="InterPro" id="IPR006153">
    <property type="entry name" value="Cation/H_exchanger_TM"/>
</dbReference>
<evidence type="ECO:0000313" key="13">
    <source>
        <dbReference type="EMBL" id="MPM24473.1"/>
    </source>
</evidence>
<evidence type="ECO:0000256" key="5">
    <source>
        <dbReference type="ARBA" id="ARBA00022989"/>
    </source>
</evidence>
<evidence type="ECO:0000256" key="3">
    <source>
        <dbReference type="ARBA" id="ARBA00022449"/>
    </source>
</evidence>
<feature type="transmembrane region" description="Helical" evidence="11">
    <location>
        <begin position="220"/>
        <end position="253"/>
    </location>
</feature>
<dbReference type="PANTHER" id="PTHR43562:SF3">
    <property type="entry name" value="SODIUM ION_PROTON EXCHANGER (EUROFUNG)"/>
    <property type="match status" value="1"/>
</dbReference>
<gene>
    <name evidence="13" type="primary">gerN_7</name>
    <name evidence="13" type="ORF">SDC9_70956</name>
</gene>
<feature type="domain" description="Cation/H+ exchanger transmembrane" evidence="12">
    <location>
        <begin position="15"/>
        <end position="378"/>
    </location>
</feature>
<dbReference type="Pfam" id="PF00999">
    <property type="entry name" value="Na_H_Exchanger"/>
    <property type="match status" value="1"/>
</dbReference>
<comment type="subcellular location">
    <subcellularLocation>
        <location evidence="1">Membrane</location>
        <topology evidence="1">Multi-pass membrane protein</topology>
    </subcellularLocation>
</comment>
<feature type="transmembrane region" description="Helical" evidence="11">
    <location>
        <begin position="86"/>
        <end position="109"/>
    </location>
</feature>
<dbReference type="PANTHER" id="PTHR43562">
    <property type="entry name" value="NAPA-TYPE SODIUM/HYDROGEN ANTIPORTER"/>
    <property type="match status" value="1"/>
</dbReference>
<evidence type="ECO:0000259" key="12">
    <source>
        <dbReference type="Pfam" id="PF00999"/>
    </source>
</evidence>
<feature type="transmembrane region" description="Helical" evidence="11">
    <location>
        <begin position="149"/>
        <end position="171"/>
    </location>
</feature>
<feature type="transmembrane region" description="Helical" evidence="11">
    <location>
        <begin position="177"/>
        <end position="200"/>
    </location>
</feature>
<comment type="caution">
    <text evidence="13">The sequence shown here is derived from an EMBL/GenBank/DDBJ whole genome shotgun (WGS) entry which is preliminary data.</text>
</comment>
<dbReference type="AlphaFoldDB" id="A0A644YD64"/>
<dbReference type="InterPro" id="IPR038770">
    <property type="entry name" value="Na+/solute_symporter_sf"/>
</dbReference>
<feature type="transmembrane region" description="Helical" evidence="11">
    <location>
        <begin position="56"/>
        <end position="74"/>
    </location>
</feature>
<keyword evidence="7" id="KW-0406">Ion transport</keyword>
<keyword evidence="3" id="KW-0050">Antiport</keyword>
<evidence type="ECO:0000256" key="9">
    <source>
        <dbReference type="ARBA" id="ARBA00023201"/>
    </source>
</evidence>
<keyword evidence="4 11" id="KW-0812">Transmembrane</keyword>
<name>A0A644YD64_9ZZZZ</name>
<feature type="transmembrane region" description="Helical" evidence="11">
    <location>
        <begin position="115"/>
        <end position="137"/>
    </location>
</feature>
<dbReference type="EMBL" id="VSSQ01004270">
    <property type="protein sequence ID" value="MPM24473.1"/>
    <property type="molecule type" value="Genomic_DNA"/>
</dbReference>
<dbReference type="GO" id="GO:0015297">
    <property type="term" value="F:antiporter activity"/>
    <property type="evidence" value="ECO:0007669"/>
    <property type="project" value="UniProtKB-KW"/>
</dbReference>
<feature type="transmembrane region" description="Helical" evidence="11">
    <location>
        <begin position="268"/>
        <end position="287"/>
    </location>
</feature>
<dbReference type="GO" id="GO:0006814">
    <property type="term" value="P:sodium ion transport"/>
    <property type="evidence" value="ECO:0007669"/>
    <property type="project" value="UniProtKB-KW"/>
</dbReference>
<keyword evidence="2" id="KW-0813">Transport</keyword>
<feature type="region of interest" description="Disordered" evidence="10">
    <location>
        <begin position="419"/>
        <end position="461"/>
    </location>
</feature>
<accession>A0A644YD64</accession>
<keyword evidence="8 11" id="KW-0472">Membrane</keyword>
<reference evidence="13" key="1">
    <citation type="submission" date="2019-08" db="EMBL/GenBank/DDBJ databases">
        <authorList>
            <person name="Kucharzyk K."/>
            <person name="Murdoch R.W."/>
            <person name="Higgins S."/>
            <person name="Loffler F."/>
        </authorList>
    </citation>
    <scope>NUCLEOTIDE SEQUENCE</scope>
</reference>
<evidence type="ECO:0000256" key="10">
    <source>
        <dbReference type="SAM" id="MobiDB-lite"/>
    </source>
</evidence>
<keyword evidence="9" id="KW-0739">Sodium transport</keyword>